<dbReference type="Proteomes" id="UP000295411">
    <property type="component" value="Unassembled WGS sequence"/>
</dbReference>
<proteinExistence type="predicted"/>
<dbReference type="AlphaFoldDB" id="A0A4R5TW16"/>
<name>A0A4R5TW16_9MICC</name>
<organism evidence="2 3">
    <name type="scientific">Arthrobacter crusticola</name>
    <dbReference type="NCBI Taxonomy" id="2547960"/>
    <lineage>
        <taxon>Bacteria</taxon>
        <taxon>Bacillati</taxon>
        <taxon>Actinomycetota</taxon>
        <taxon>Actinomycetes</taxon>
        <taxon>Micrococcales</taxon>
        <taxon>Micrococcaceae</taxon>
        <taxon>Arthrobacter</taxon>
    </lineage>
</organism>
<reference evidence="2 3" key="1">
    <citation type="submission" date="2019-03" db="EMBL/GenBank/DDBJ databases">
        <title>Arthrobacter sp. nov., an bacterium isolated from biocrust in Mu Us Desert.</title>
        <authorList>
            <person name="Lixiong L."/>
        </authorList>
    </citation>
    <scope>NUCLEOTIDE SEQUENCE [LARGE SCALE GENOMIC DNA]</scope>
    <source>
        <strain evidence="2 3">SLN-3</strain>
    </source>
</reference>
<evidence type="ECO:0000259" key="1">
    <source>
        <dbReference type="Pfam" id="PF13845"/>
    </source>
</evidence>
<sequence>MGVAVNVRVPAGYSRLLGVLLVFGLLGPLSACSFYRDVPVRDKTGAVTEELETNPFSITTGDCIMDPGDGDIYELTVVPCTETHDLETYAVTYLPEGEYPGEDAVLEASDAFCLDEFERFIGLRYEESVLDMYTFYPTDQTWTWKGDREVICLAGEYEGASAPGSLKGAGR</sequence>
<keyword evidence="3" id="KW-1185">Reference proteome</keyword>
<evidence type="ECO:0000313" key="2">
    <source>
        <dbReference type="EMBL" id="TDK25321.1"/>
    </source>
</evidence>
<protein>
    <recommendedName>
        <fullName evidence="1">Septum formation-related domain-containing protein</fullName>
    </recommendedName>
</protein>
<dbReference type="EMBL" id="SMTK01000003">
    <property type="protein sequence ID" value="TDK25321.1"/>
    <property type="molecule type" value="Genomic_DNA"/>
</dbReference>
<feature type="domain" description="Septum formation-related" evidence="1">
    <location>
        <begin position="43"/>
        <end position="152"/>
    </location>
</feature>
<dbReference type="InterPro" id="IPR026004">
    <property type="entry name" value="Septum_form"/>
</dbReference>
<comment type="caution">
    <text evidence="2">The sequence shown here is derived from an EMBL/GenBank/DDBJ whole genome shotgun (WGS) entry which is preliminary data.</text>
</comment>
<accession>A0A4R5TW16</accession>
<evidence type="ECO:0000313" key="3">
    <source>
        <dbReference type="Proteomes" id="UP000295411"/>
    </source>
</evidence>
<gene>
    <name evidence="2" type="ORF">E2F48_08575</name>
</gene>
<dbReference type="Pfam" id="PF13845">
    <property type="entry name" value="Septum_form"/>
    <property type="match status" value="1"/>
</dbReference>
<dbReference type="OrthoDB" id="3628931at2"/>